<reference evidence="4" key="1">
    <citation type="journal article" date="2019" name="Int. J. Syst. Evol. Microbiol.">
        <title>The Global Catalogue of Microorganisms (GCM) 10K type strain sequencing project: providing services to taxonomists for standard genome sequencing and annotation.</title>
        <authorList>
            <consortium name="The Broad Institute Genomics Platform"/>
            <consortium name="The Broad Institute Genome Sequencing Center for Infectious Disease"/>
            <person name="Wu L."/>
            <person name="Ma J."/>
        </authorList>
    </citation>
    <scope>NUCLEOTIDE SEQUENCE [LARGE SCALE GENOMIC DNA]</scope>
    <source>
        <strain evidence="4">JCM 18410</strain>
    </source>
</reference>
<feature type="transmembrane region" description="Helical" evidence="2">
    <location>
        <begin position="58"/>
        <end position="76"/>
    </location>
</feature>
<organism evidence="3 4">
    <name type="scientific">Streptomyces similanensis</name>
    <dbReference type="NCBI Taxonomy" id="1274988"/>
    <lineage>
        <taxon>Bacteria</taxon>
        <taxon>Bacillati</taxon>
        <taxon>Actinomycetota</taxon>
        <taxon>Actinomycetes</taxon>
        <taxon>Kitasatosporales</taxon>
        <taxon>Streptomycetaceae</taxon>
        <taxon>Streptomyces</taxon>
    </lineage>
</organism>
<name>A0ABP9LM43_9ACTN</name>
<feature type="transmembrane region" description="Helical" evidence="2">
    <location>
        <begin position="106"/>
        <end position="125"/>
    </location>
</feature>
<keyword evidence="2" id="KW-0472">Membrane</keyword>
<keyword evidence="4" id="KW-1185">Reference proteome</keyword>
<feature type="transmembrane region" description="Helical" evidence="2">
    <location>
        <begin position="28"/>
        <end position="46"/>
    </location>
</feature>
<keyword evidence="2" id="KW-0812">Transmembrane</keyword>
<accession>A0ABP9LM43</accession>
<proteinExistence type="predicted"/>
<evidence type="ECO:0008006" key="5">
    <source>
        <dbReference type="Google" id="ProtNLM"/>
    </source>
</evidence>
<evidence type="ECO:0000256" key="1">
    <source>
        <dbReference type="SAM" id="MobiDB-lite"/>
    </source>
</evidence>
<evidence type="ECO:0000313" key="4">
    <source>
        <dbReference type="Proteomes" id="UP001500124"/>
    </source>
</evidence>
<comment type="caution">
    <text evidence="3">The sequence shown here is derived from an EMBL/GenBank/DDBJ whole genome shotgun (WGS) entry which is preliminary data.</text>
</comment>
<sequence>MRLRKSPATTKAVGPSPSPAPLSWTDRTLLAVALVAGIAVTAAGEWELARQVGISRTVAPLLAVVIDVYVLAAVRAAKGRDIAAALTMMGGAQVAAHLLRTGHISASVALVAAVSLVAPVVIWRVHALAGAGRAVIAPEVPKPTMDLTRVGTPPWKPSAQKWPLPLQPPAQRPISAAPTGGSGVVTAVVDQKPEKAPEIPQKPTADVIVRRLYDELGGRPATRHIRQALADANLPSSDGSCRQARLRVEHEEPELKELPPA</sequence>
<protein>
    <recommendedName>
        <fullName evidence="5">DUF2637 domain-containing protein</fullName>
    </recommendedName>
</protein>
<dbReference type="RefSeq" id="WP_345672120.1">
    <property type="nucleotide sequence ID" value="NZ_BAABKC010000128.1"/>
</dbReference>
<dbReference type="EMBL" id="BAABKC010000128">
    <property type="protein sequence ID" value="GAA5078719.1"/>
    <property type="molecule type" value="Genomic_DNA"/>
</dbReference>
<evidence type="ECO:0000313" key="3">
    <source>
        <dbReference type="EMBL" id="GAA5078719.1"/>
    </source>
</evidence>
<keyword evidence="2" id="KW-1133">Transmembrane helix</keyword>
<feature type="region of interest" description="Disordered" evidence="1">
    <location>
        <begin position="1"/>
        <end position="20"/>
    </location>
</feature>
<gene>
    <name evidence="3" type="ORF">GCM10023336_70680</name>
</gene>
<evidence type="ECO:0000256" key="2">
    <source>
        <dbReference type="SAM" id="Phobius"/>
    </source>
</evidence>
<dbReference type="Proteomes" id="UP001500124">
    <property type="component" value="Unassembled WGS sequence"/>
</dbReference>